<dbReference type="AlphaFoldDB" id="A0A452EU05"/>
<proteinExistence type="inferred from homology"/>
<dbReference type="Gene3D" id="3.40.50.1820">
    <property type="entry name" value="alpha/beta hydrolase"/>
    <property type="match status" value="1"/>
</dbReference>
<dbReference type="InterPro" id="IPR050266">
    <property type="entry name" value="AB_hydrolase_sf"/>
</dbReference>
<evidence type="ECO:0000313" key="4">
    <source>
        <dbReference type="Ensembl" id="ENSCHIP00000015353.1"/>
    </source>
</evidence>
<dbReference type="InterPro" id="IPR000073">
    <property type="entry name" value="AB_hydrolase_1"/>
</dbReference>
<sequence>MAISLISKLKLAVPWGHIAARAWGSHQAAPVLCLHGWLDNANSFDRLIPLLPKDFYYVAMDFGGHGLSSHYSPGFPYYHQNFVSEVRRVAAGEQETEPVCLSVGVGGGFSCIFPEMVDKLVLLDSSPLALDTNEIDNLLTCKRRAIEHVLQVEASRKPAQAVSPEEMLQGFLKNNSHVGEACGKHLLQRGTTQSWVSIHSSAWGLVARIHWGFLSLQPEHCFDFVSRELFVHYIKNLQAQVLLIKATEGYYAIRRENDGNREPMMFVSSSLKSVLKERFQYVEVPGNHYIHMNQPQQVAGVISSFLQNKEGTPAPL</sequence>
<comment type="similarity">
    <text evidence="1">Belongs to the AB hydrolase superfamily.</text>
</comment>
<evidence type="ECO:0000256" key="2">
    <source>
        <dbReference type="ARBA" id="ARBA00022801"/>
    </source>
</evidence>
<dbReference type="Proteomes" id="UP000291000">
    <property type="component" value="Chromosome 5"/>
</dbReference>
<dbReference type="Bgee" id="ENSCHIG00000016037">
    <property type="expression patterns" value="Expressed in adult mammalian kidney and 18 other cell types or tissues"/>
</dbReference>
<evidence type="ECO:0000256" key="1">
    <source>
        <dbReference type="ARBA" id="ARBA00008645"/>
    </source>
</evidence>
<accession>A0A452EU05</accession>
<dbReference type="STRING" id="9925.ENSCHIP00000015353"/>
<dbReference type="EMBL" id="LWLT01000005">
    <property type="status" value="NOT_ANNOTATED_CDS"/>
    <property type="molecule type" value="Genomic_DNA"/>
</dbReference>
<dbReference type="GO" id="GO:0016020">
    <property type="term" value="C:membrane"/>
    <property type="evidence" value="ECO:0007669"/>
    <property type="project" value="TreeGrafter"/>
</dbReference>
<name>A0A452EU05_CAPHI</name>
<evidence type="ECO:0000313" key="5">
    <source>
        <dbReference type="Proteomes" id="UP000291000"/>
    </source>
</evidence>
<dbReference type="OMA" id="HIAARAW"/>
<evidence type="ECO:0000259" key="3">
    <source>
        <dbReference type="Pfam" id="PF00561"/>
    </source>
</evidence>
<dbReference type="PANTHER" id="PTHR43798">
    <property type="entry name" value="MONOACYLGLYCEROL LIPASE"/>
    <property type="match status" value="1"/>
</dbReference>
<keyword evidence="5" id="KW-1185">Reference proteome</keyword>
<keyword evidence="2" id="KW-0378">Hydrolase</keyword>
<gene>
    <name evidence="4" type="primary">SERHL2</name>
</gene>
<reference evidence="4" key="2">
    <citation type="submission" date="2025-08" db="UniProtKB">
        <authorList>
            <consortium name="Ensembl"/>
        </authorList>
    </citation>
    <scope>IDENTIFICATION</scope>
</reference>
<dbReference type="Ensembl" id="ENSCHIT00000023155.1">
    <property type="protein sequence ID" value="ENSCHIP00000015353.1"/>
    <property type="gene ID" value="ENSCHIG00000016037.1"/>
</dbReference>
<feature type="domain" description="AB hydrolase-1" evidence="3">
    <location>
        <begin position="30"/>
        <end position="125"/>
    </location>
</feature>
<dbReference type="GO" id="GO:0016787">
    <property type="term" value="F:hydrolase activity"/>
    <property type="evidence" value="ECO:0007669"/>
    <property type="project" value="UniProtKB-KW"/>
</dbReference>
<organism evidence="4 5">
    <name type="scientific">Capra hircus</name>
    <name type="common">Goat</name>
    <dbReference type="NCBI Taxonomy" id="9925"/>
    <lineage>
        <taxon>Eukaryota</taxon>
        <taxon>Metazoa</taxon>
        <taxon>Chordata</taxon>
        <taxon>Craniata</taxon>
        <taxon>Vertebrata</taxon>
        <taxon>Euteleostomi</taxon>
        <taxon>Mammalia</taxon>
        <taxon>Eutheria</taxon>
        <taxon>Laurasiatheria</taxon>
        <taxon>Artiodactyla</taxon>
        <taxon>Ruminantia</taxon>
        <taxon>Pecora</taxon>
        <taxon>Bovidae</taxon>
        <taxon>Caprinae</taxon>
        <taxon>Capra</taxon>
    </lineage>
</organism>
<dbReference type="GeneTree" id="ENSGT00530000063960"/>
<reference evidence="4" key="3">
    <citation type="submission" date="2025-09" db="UniProtKB">
        <authorList>
            <consortium name="Ensembl"/>
        </authorList>
    </citation>
    <scope>IDENTIFICATION</scope>
</reference>
<dbReference type="InterPro" id="IPR029058">
    <property type="entry name" value="AB_hydrolase_fold"/>
</dbReference>
<protein>
    <submittedName>
        <fullName evidence="4">Serine hydrolase like 2</fullName>
    </submittedName>
</protein>
<dbReference type="SUPFAM" id="SSF53474">
    <property type="entry name" value="alpha/beta-Hydrolases"/>
    <property type="match status" value="1"/>
</dbReference>
<reference evidence="4 5" key="1">
    <citation type="submission" date="2016-04" db="EMBL/GenBank/DDBJ databases">
        <title>Polished mammalian reference genomes with single-molecule sequencing and chromosome conformation capture applied to the Capra hircus genome.</title>
        <authorList>
            <person name="Bickhart D.M."/>
            <person name="Koren S."/>
            <person name="Rosen B."/>
            <person name="Hastie A."/>
            <person name="Liachko I."/>
            <person name="Sullivan S.T."/>
            <person name="Burton J."/>
            <person name="Sayre B.L."/>
            <person name="Huson H.J."/>
            <person name="Lee J."/>
            <person name="Lam E."/>
            <person name="Kelley C.M."/>
            <person name="Hutchison J.L."/>
            <person name="Zhou Y."/>
            <person name="Sun J."/>
            <person name="Crisa A."/>
            <person name="Schwartz J.C."/>
            <person name="Hammond J.A."/>
            <person name="Schroeder S.G."/>
            <person name="Liu G.E."/>
            <person name="Dunham M."/>
            <person name="Shendure J."/>
            <person name="Sonstegard T.S."/>
            <person name="Phillippy A.M."/>
            <person name="Van Tassell C.P."/>
            <person name="Smith T.P."/>
        </authorList>
    </citation>
    <scope>NUCLEOTIDE SEQUENCE [LARGE SCALE GENOMIC DNA]</scope>
</reference>
<dbReference type="Pfam" id="PF00561">
    <property type="entry name" value="Abhydrolase_1"/>
    <property type="match status" value="1"/>
</dbReference>
<dbReference type="PANTHER" id="PTHR43798:SF14">
    <property type="entry name" value="SERINE HYDROLASE-LIKE PROTEIN DDB_G0286239"/>
    <property type="match status" value="1"/>
</dbReference>